<comment type="caution">
    <text evidence="5">Lacks conserved residue(s) required for the propagation of feature annotation.</text>
</comment>
<dbReference type="Pfam" id="PF00082">
    <property type="entry name" value="Peptidase_S8"/>
    <property type="match status" value="1"/>
</dbReference>
<keyword evidence="3" id="KW-0378">Hydrolase</keyword>
<dbReference type="GO" id="GO:0004252">
    <property type="term" value="F:serine-type endopeptidase activity"/>
    <property type="evidence" value="ECO:0007669"/>
    <property type="project" value="InterPro"/>
</dbReference>
<dbReference type="Gene3D" id="3.40.50.200">
    <property type="entry name" value="Peptidase S8/S53 domain"/>
    <property type="match status" value="1"/>
</dbReference>
<feature type="domain" description="Peptidase S8/S53" evidence="6">
    <location>
        <begin position="5"/>
        <end position="163"/>
    </location>
</feature>
<name>A0A397T782_9GLOM</name>
<evidence type="ECO:0000313" key="8">
    <source>
        <dbReference type="Proteomes" id="UP000265703"/>
    </source>
</evidence>
<dbReference type="AlphaFoldDB" id="A0A397T782"/>
<dbReference type="PANTHER" id="PTHR43806">
    <property type="entry name" value="PEPTIDASE S8"/>
    <property type="match status" value="1"/>
</dbReference>
<feature type="non-terminal residue" evidence="7">
    <location>
        <position position="1"/>
    </location>
</feature>
<comment type="similarity">
    <text evidence="1 5">Belongs to the peptidase S8 family.</text>
</comment>
<dbReference type="STRING" id="658196.A0A397T782"/>
<dbReference type="SUPFAM" id="SSF52743">
    <property type="entry name" value="Subtilisin-like"/>
    <property type="match status" value="1"/>
</dbReference>
<dbReference type="InterPro" id="IPR000209">
    <property type="entry name" value="Peptidase_S8/S53_dom"/>
</dbReference>
<evidence type="ECO:0000256" key="3">
    <source>
        <dbReference type="ARBA" id="ARBA00022801"/>
    </source>
</evidence>
<evidence type="ECO:0000256" key="4">
    <source>
        <dbReference type="ARBA" id="ARBA00022825"/>
    </source>
</evidence>
<evidence type="ECO:0000256" key="2">
    <source>
        <dbReference type="ARBA" id="ARBA00022670"/>
    </source>
</evidence>
<dbReference type="Proteomes" id="UP000265703">
    <property type="component" value="Unassembled WGS sequence"/>
</dbReference>
<dbReference type="GO" id="GO:0006508">
    <property type="term" value="P:proteolysis"/>
    <property type="evidence" value="ECO:0007669"/>
    <property type="project" value="UniProtKB-KW"/>
</dbReference>
<gene>
    <name evidence="7" type="ORF">C1645_667421</name>
</gene>
<dbReference type="InterPro" id="IPR050131">
    <property type="entry name" value="Peptidase_S8_subtilisin-like"/>
</dbReference>
<keyword evidence="8" id="KW-1185">Reference proteome</keyword>
<dbReference type="GO" id="GO:0005615">
    <property type="term" value="C:extracellular space"/>
    <property type="evidence" value="ECO:0007669"/>
    <property type="project" value="TreeGrafter"/>
</dbReference>
<protein>
    <submittedName>
        <fullName evidence="7">Peptidase S8/S53 domain-containing protein</fullName>
    </submittedName>
</protein>
<reference evidence="7 8" key="1">
    <citation type="submission" date="2018-06" db="EMBL/GenBank/DDBJ databases">
        <title>Comparative genomics reveals the genomic features of Rhizophagus irregularis, R. cerebriforme, R. diaphanum and Gigaspora rosea, and their symbiotic lifestyle signature.</title>
        <authorList>
            <person name="Morin E."/>
            <person name="San Clemente H."/>
            <person name="Chen E.C.H."/>
            <person name="De La Providencia I."/>
            <person name="Hainaut M."/>
            <person name="Kuo A."/>
            <person name="Kohler A."/>
            <person name="Murat C."/>
            <person name="Tang N."/>
            <person name="Roy S."/>
            <person name="Loubradou J."/>
            <person name="Henrissat B."/>
            <person name="Grigoriev I.V."/>
            <person name="Corradi N."/>
            <person name="Roux C."/>
            <person name="Martin F.M."/>
        </authorList>
    </citation>
    <scope>NUCLEOTIDE SEQUENCE [LARGE SCALE GENOMIC DNA]</scope>
    <source>
        <strain evidence="7 8">DAOM 227022</strain>
    </source>
</reference>
<keyword evidence="2" id="KW-0645">Protease</keyword>
<proteinExistence type="inferred from homology"/>
<evidence type="ECO:0000313" key="7">
    <source>
        <dbReference type="EMBL" id="RIA93702.1"/>
    </source>
</evidence>
<keyword evidence="4" id="KW-0720">Serine protease</keyword>
<dbReference type="EMBL" id="QKYT01000099">
    <property type="protein sequence ID" value="RIA93702.1"/>
    <property type="molecule type" value="Genomic_DNA"/>
</dbReference>
<dbReference type="PANTHER" id="PTHR43806:SF58">
    <property type="entry name" value="ALKALINE PROTEASE 1-RELATED"/>
    <property type="match status" value="1"/>
</dbReference>
<evidence type="ECO:0000256" key="1">
    <source>
        <dbReference type="ARBA" id="ARBA00011073"/>
    </source>
</evidence>
<evidence type="ECO:0000259" key="6">
    <source>
        <dbReference type="Pfam" id="PF00082"/>
    </source>
</evidence>
<feature type="non-terminal residue" evidence="7">
    <location>
        <position position="164"/>
    </location>
</feature>
<dbReference type="PROSITE" id="PS00138">
    <property type="entry name" value="SUBTILASE_SER"/>
    <property type="match status" value="1"/>
</dbReference>
<dbReference type="InterPro" id="IPR023828">
    <property type="entry name" value="Peptidase_S8_Ser-AS"/>
</dbReference>
<accession>A0A397T782</accession>
<comment type="caution">
    <text evidence="7">The sequence shown here is derived from an EMBL/GenBank/DDBJ whole genome shotgun (WGS) entry which is preliminary data.</text>
</comment>
<sequence length="164" mass="16996">SGKTFGVSKLSNVIAVKVLDKFGSGTTSSIIAGLVYVLNEHKKNKNKNTIINMSLGGSSDSVALNAILQNLFIAGIHIIVAAGNNFHSNSCFFTPASSPFAITVGAIDESDRLTDFTNIGGCISVFAPGIPFFSAWISSTTATNILDGTSQATPHVSGTVALMI</sequence>
<organism evidence="7 8">
    <name type="scientific">Glomus cerebriforme</name>
    <dbReference type="NCBI Taxonomy" id="658196"/>
    <lineage>
        <taxon>Eukaryota</taxon>
        <taxon>Fungi</taxon>
        <taxon>Fungi incertae sedis</taxon>
        <taxon>Mucoromycota</taxon>
        <taxon>Glomeromycotina</taxon>
        <taxon>Glomeromycetes</taxon>
        <taxon>Glomerales</taxon>
        <taxon>Glomeraceae</taxon>
        <taxon>Glomus</taxon>
    </lineage>
</organism>
<dbReference type="OrthoDB" id="206201at2759"/>
<dbReference type="InterPro" id="IPR036852">
    <property type="entry name" value="Peptidase_S8/S53_dom_sf"/>
</dbReference>
<dbReference type="PROSITE" id="PS51892">
    <property type="entry name" value="SUBTILASE"/>
    <property type="match status" value="1"/>
</dbReference>
<evidence type="ECO:0000256" key="5">
    <source>
        <dbReference type="PROSITE-ProRule" id="PRU01240"/>
    </source>
</evidence>